<sequence>MAQHVKRAGLLTLADLATPMAVRVAATLRVADHIAAGRRTAEEIADAAGAHAGALDRLLRHLVTVDLFTRDDDGRYALTAFGEQLRDDHPAGKRQWLTSDGAVGRGDLAFVELAHSVRTGQASYPVRYGLSFWDDLGADPVLSASFDALMSRHIERDNSGIADAYDWASLGHVVDVGGGDGSLLARLLTAHGELRGTVVDLPGPAGKARELLRERGLLGRADVAPGSFFDPLPVGAGGYVLSAIIHDWDDEPAVKILRQCADAAGDDGVVLVIEAIGSDGESPNTVMDLRMLACAGGKERGLAELRAIAASAGLTVRGVHPVGHPSVTSIIELARE</sequence>
<dbReference type="GO" id="GO:0032259">
    <property type="term" value="P:methylation"/>
    <property type="evidence" value="ECO:0007669"/>
    <property type="project" value="UniProtKB-KW"/>
</dbReference>
<dbReference type="PIRSF" id="PIRSF005739">
    <property type="entry name" value="O-mtase"/>
    <property type="match status" value="1"/>
</dbReference>
<dbReference type="Pfam" id="PF08100">
    <property type="entry name" value="Dimerisation"/>
    <property type="match status" value="1"/>
</dbReference>
<dbReference type="Proteomes" id="UP001597168">
    <property type="component" value="Unassembled WGS sequence"/>
</dbReference>
<dbReference type="SUPFAM" id="SSF53335">
    <property type="entry name" value="S-adenosyl-L-methionine-dependent methyltransferases"/>
    <property type="match status" value="1"/>
</dbReference>
<evidence type="ECO:0000256" key="2">
    <source>
        <dbReference type="ARBA" id="ARBA00022679"/>
    </source>
</evidence>
<dbReference type="InterPro" id="IPR029063">
    <property type="entry name" value="SAM-dependent_MTases_sf"/>
</dbReference>
<keyword evidence="3" id="KW-0949">S-adenosyl-L-methionine</keyword>
<dbReference type="RefSeq" id="WP_380723301.1">
    <property type="nucleotide sequence ID" value="NZ_JBHTLK010000048.1"/>
</dbReference>
<evidence type="ECO:0000313" key="6">
    <source>
        <dbReference type="EMBL" id="MFD1147839.1"/>
    </source>
</evidence>
<evidence type="ECO:0000259" key="4">
    <source>
        <dbReference type="Pfam" id="PF00891"/>
    </source>
</evidence>
<dbReference type="InterPro" id="IPR012967">
    <property type="entry name" value="COMT_dimerisation"/>
</dbReference>
<feature type="domain" description="O-methyltransferase dimerisation" evidence="5">
    <location>
        <begin position="16"/>
        <end position="83"/>
    </location>
</feature>
<evidence type="ECO:0000256" key="3">
    <source>
        <dbReference type="ARBA" id="ARBA00022691"/>
    </source>
</evidence>
<keyword evidence="7" id="KW-1185">Reference proteome</keyword>
<evidence type="ECO:0000256" key="1">
    <source>
        <dbReference type="ARBA" id="ARBA00022603"/>
    </source>
</evidence>
<organism evidence="6 7">
    <name type="scientific">Saccharothrix hoggarensis</name>
    <dbReference type="NCBI Taxonomy" id="913853"/>
    <lineage>
        <taxon>Bacteria</taxon>
        <taxon>Bacillati</taxon>
        <taxon>Actinomycetota</taxon>
        <taxon>Actinomycetes</taxon>
        <taxon>Pseudonocardiales</taxon>
        <taxon>Pseudonocardiaceae</taxon>
        <taxon>Saccharothrix</taxon>
    </lineage>
</organism>
<proteinExistence type="predicted"/>
<gene>
    <name evidence="6" type="ORF">ACFQ3T_11940</name>
</gene>
<keyword evidence="2" id="KW-0808">Transferase</keyword>
<dbReference type="InterPro" id="IPR036388">
    <property type="entry name" value="WH-like_DNA-bd_sf"/>
</dbReference>
<dbReference type="PANTHER" id="PTHR43712">
    <property type="entry name" value="PUTATIVE (AFU_ORTHOLOGUE AFUA_4G14580)-RELATED"/>
    <property type="match status" value="1"/>
</dbReference>
<reference evidence="7" key="1">
    <citation type="journal article" date="2019" name="Int. J. Syst. Evol. Microbiol.">
        <title>The Global Catalogue of Microorganisms (GCM) 10K type strain sequencing project: providing services to taxonomists for standard genome sequencing and annotation.</title>
        <authorList>
            <consortium name="The Broad Institute Genomics Platform"/>
            <consortium name="The Broad Institute Genome Sequencing Center for Infectious Disease"/>
            <person name="Wu L."/>
            <person name="Ma J."/>
        </authorList>
    </citation>
    <scope>NUCLEOTIDE SEQUENCE [LARGE SCALE GENOMIC DNA]</scope>
    <source>
        <strain evidence="7">CCUG 60214</strain>
    </source>
</reference>
<dbReference type="Gene3D" id="1.10.10.10">
    <property type="entry name" value="Winged helix-like DNA-binding domain superfamily/Winged helix DNA-binding domain"/>
    <property type="match status" value="1"/>
</dbReference>
<dbReference type="PANTHER" id="PTHR43712:SF2">
    <property type="entry name" value="O-METHYLTRANSFERASE CICE"/>
    <property type="match status" value="1"/>
</dbReference>
<name>A0ABW3QSN9_9PSEU</name>
<dbReference type="GO" id="GO:0008168">
    <property type="term" value="F:methyltransferase activity"/>
    <property type="evidence" value="ECO:0007669"/>
    <property type="project" value="UniProtKB-KW"/>
</dbReference>
<dbReference type="InterPro" id="IPR001077">
    <property type="entry name" value="COMT_C"/>
</dbReference>
<dbReference type="PROSITE" id="PS51683">
    <property type="entry name" value="SAM_OMT_II"/>
    <property type="match status" value="1"/>
</dbReference>
<dbReference type="InterPro" id="IPR016461">
    <property type="entry name" value="COMT-like"/>
</dbReference>
<evidence type="ECO:0000259" key="5">
    <source>
        <dbReference type="Pfam" id="PF08100"/>
    </source>
</evidence>
<dbReference type="Pfam" id="PF00891">
    <property type="entry name" value="Methyltransf_2"/>
    <property type="match status" value="1"/>
</dbReference>
<dbReference type="EMBL" id="JBHTLK010000048">
    <property type="protein sequence ID" value="MFD1147839.1"/>
    <property type="molecule type" value="Genomic_DNA"/>
</dbReference>
<comment type="caution">
    <text evidence="6">The sequence shown here is derived from an EMBL/GenBank/DDBJ whole genome shotgun (WGS) entry which is preliminary data.</text>
</comment>
<dbReference type="SUPFAM" id="SSF46785">
    <property type="entry name" value="Winged helix' DNA-binding domain"/>
    <property type="match status" value="1"/>
</dbReference>
<dbReference type="Gene3D" id="3.40.50.150">
    <property type="entry name" value="Vaccinia Virus protein VP39"/>
    <property type="match status" value="1"/>
</dbReference>
<dbReference type="InterPro" id="IPR036390">
    <property type="entry name" value="WH_DNA-bd_sf"/>
</dbReference>
<feature type="domain" description="O-methyltransferase C-terminal" evidence="4">
    <location>
        <begin position="110"/>
        <end position="314"/>
    </location>
</feature>
<protein>
    <submittedName>
        <fullName evidence="6">Methyltransferase</fullName>
    </submittedName>
</protein>
<evidence type="ECO:0000313" key="7">
    <source>
        <dbReference type="Proteomes" id="UP001597168"/>
    </source>
</evidence>
<dbReference type="Gene3D" id="1.10.287.1350">
    <property type="match status" value="1"/>
</dbReference>
<accession>A0ABW3QSN9</accession>
<keyword evidence="1 6" id="KW-0489">Methyltransferase</keyword>